<protein>
    <submittedName>
        <fullName evidence="3">Uncharacterized protein</fullName>
    </submittedName>
</protein>
<dbReference type="InterPro" id="IPR015424">
    <property type="entry name" value="PyrdxlP-dep_Trfase"/>
</dbReference>
<comment type="caution">
    <text evidence="3">The sequence shown here is derived from an EMBL/GenBank/DDBJ whole genome shotgun (WGS) entry which is preliminary data.</text>
</comment>
<dbReference type="AlphaFoldDB" id="A0A5A7MTV8"/>
<evidence type="ECO:0000313" key="3">
    <source>
        <dbReference type="EMBL" id="GEQ98438.1"/>
    </source>
</evidence>
<dbReference type="InterPro" id="IPR015421">
    <property type="entry name" value="PyrdxlP-dep_Trfase_major"/>
</dbReference>
<organism evidence="3 4">
    <name type="scientific">Iodidimonas gelatinilytica</name>
    <dbReference type="NCBI Taxonomy" id="1236966"/>
    <lineage>
        <taxon>Bacteria</taxon>
        <taxon>Pseudomonadati</taxon>
        <taxon>Pseudomonadota</taxon>
        <taxon>Alphaproteobacteria</taxon>
        <taxon>Iodidimonadales</taxon>
        <taxon>Iodidimonadaceae</taxon>
        <taxon>Iodidimonas</taxon>
    </lineage>
</organism>
<sequence length="118" mass="13156">MDLLDKFDPLIAERDRMGYRDPDPLNIVMDEVLSATEAMINGRKIILAGTNNYMGMTFDPDAISAAKEALDKFGTGTTGSRILNGTYQGHKALERELEDFYGMDHAMVFSTGYQPIWA</sequence>
<keyword evidence="2" id="KW-0808">Transferase</keyword>
<dbReference type="PANTHER" id="PTHR13693">
    <property type="entry name" value="CLASS II AMINOTRANSFERASE/8-AMINO-7-OXONONANOATE SYNTHASE"/>
    <property type="match status" value="1"/>
</dbReference>
<dbReference type="EMBL" id="BKCL01000006">
    <property type="protein sequence ID" value="GEQ98438.1"/>
    <property type="molecule type" value="Genomic_DNA"/>
</dbReference>
<evidence type="ECO:0000256" key="1">
    <source>
        <dbReference type="ARBA" id="ARBA00001933"/>
    </source>
</evidence>
<comment type="cofactor">
    <cofactor evidence="1">
        <name>pyridoxal 5'-phosphate</name>
        <dbReference type="ChEBI" id="CHEBI:597326"/>
    </cofactor>
</comment>
<dbReference type="Gene3D" id="3.90.1150.10">
    <property type="entry name" value="Aspartate Aminotransferase, domain 1"/>
    <property type="match status" value="1"/>
</dbReference>
<dbReference type="InterPro" id="IPR015422">
    <property type="entry name" value="PyrdxlP-dep_Trfase_small"/>
</dbReference>
<evidence type="ECO:0000256" key="2">
    <source>
        <dbReference type="ARBA" id="ARBA00022679"/>
    </source>
</evidence>
<dbReference type="GO" id="GO:0016740">
    <property type="term" value="F:transferase activity"/>
    <property type="evidence" value="ECO:0007669"/>
    <property type="project" value="UniProtKB-KW"/>
</dbReference>
<dbReference type="InterPro" id="IPR050087">
    <property type="entry name" value="AON_synthase_class-II"/>
</dbReference>
<reference evidence="3 4" key="1">
    <citation type="submission" date="2019-09" db="EMBL/GenBank/DDBJ databases">
        <title>NBRP : Genome information of microbial organism related human and environment.</title>
        <authorList>
            <person name="Hattori M."/>
            <person name="Oshima K."/>
            <person name="Inaba H."/>
            <person name="Suda W."/>
            <person name="Sakamoto M."/>
            <person name="Iino T."/>
            <person name="Kitahara M."/>
            <person name="Oshida Y."/>
            <person name="Iida T."/>
            <person name="Kudo T."/>
            <person name="Itoh T."/>
            <person name="Ohkuma M."/>
        </authorList>
    </citation>
    <scope>NUCLEOTIDE SEQUENCE [LARGE SCALE GENOMIC DNA]</scope>
    <source>
        <strain evidence="3 4">Hi-2</strain>
    </source>
</reference>
<evidence type="ECO:0000313" key="4">
    <source>
        <dbReference type="Proteomes" id="UP000322084"/>
    </source>
</evidence>
<dbReference type="SUPFAM" id="SSF53383">
    <property type="entry name" value="PLP-dependent transferases"/>
    <property type="match status" value="1"/>
</dbReference>
<proteinExistence type="predicted"/>
<accession>A0A5A7MTV8</accession>
<name>A0A5A7MTV8_9PROT</name>
<dbReference type="Gene3D" id="3.40.640.10">
    <property type="entry name" value="Type I PLP-dependent aspartate aminotransferase-like (Major domain)"/>
    <property type="match status" value="1"/>
</dbReference>
<dbReference type="Proteomes" id="UP000322084">
    <property type="component" value="Unassembled WGS sequence"/>
</dbReference>
<gene>
    <name evidence="3" type="ORF">JCM17844_20750</name>
</gene>